<feature type="domain" description="Glyoxalase-related protein" evidence="1">
    <location>
        <begin position="1"/>
        <end position="144"/>
    </location>
</feature>
<dbReference type="Proteomes" id="UP000584824">
    <property type="component" value="Unassembled WGS sequence"/>
</dbReference>
<organism evidence="2 3">
    <name type="scientific">Allorhizobium borbori</name>
    <dbReference type="NCBI Taxonomy" id="485907"/>
    <lineage>
        <taxon>Bacteria</taxon>
        <taxon>Pseudomonadati</taxon>
        <taxon>Pseudomonadota</taxon>
        <taxon>Alphaproteobacteria</taxon>
        <taxon>Hyphomicrobiales</taxon>
        <taxon>Rhizobiaceae</taxon>
        <taxon>Rhizobium/Agrobacterium group</taxon>
        <taxon>Allorhizobium</taxon>
    </lineage>
</organism>
<dbReference type="Pfam" id="PF20066">
    <property type="entry name" value="Glyoxalase_8"/>
    <property type="match status" value="1"/>
</dbReference>
<evidence type="ECO:0000313" key="3">
    <source>
        <dbReference type="Proteomes" id="UP000584824"/>
    </source>
</evidence>
<dbReference type="AlphaFoldDB" id="A0A7W6P2G4"/>
<keyword evidence="3" id="KW-1185">Reference proteome</keyword>
<name>A0A7W6P2G4_9HYPH</name>
<reference evidence="2 3" key="1">
    <citation type="submission" date="2020-08" db="EMBL/GenBank/DDBJ databases">
        <title>Genomic Encyclopedia of Type Strains, Phase IV (KMG-IV): sequencing the most valuable type-strain genomes for metagenomic binning, comparative biology and taxonomic classification.</title>
        <authorList>
            <person name="Goeker M."/>
        </authorList>
    </citation>
    <scope>NUCLEOTIDE SEQUENCE [LARGE SCALE GENOMIC DNA]</scope>
    <source>
        <strain evidence="2 3">DSM 26385</strain>
    </source>
</reference>
<dbReference type="InterPro" id="IPR045517">
    <property type="entry name" value="Glyoxalase_8"/>
</dbReference>
<evidence type="ECO:0000313" key="2">
    <source>
        <dbReference type="EMBL" id="MBB4104812.1"/>
    </source>
</evidence>
<protein>
    <recommendedName>
        <fullName evidence="1">Glyoxalase-related protein domain-containing protein</fullName>
    </recommendedName>
</protein>
<proteinExistence type="predicted"/>
<dbReference type="RefSeq" id="WP_183793891.1">
    <property type="nucleotide sequence ID" value="NZ_JACIDU010000015.1"/>
</dbReference>
<gene>
    <name evidence="2" type="ORF">GGQ66_003394</name>
</gene>
<comment type="caution">
    <text evidence="2">The sequence shown here is derived from an EMBL/GenBank/DDBJ whole genome shotgun (WGS) entry which is preliminary data.</text>
</comment>
<evidence type="ECO:0000259" key="1">
    <source>
        <dbReference type="Pfam" id="PF20066"/>
    </source>
</evidence>
<sequence>MTMALTTIDDFKAQAKRLRRAMADQGAEIAHSTALELVAKSHGERDWNTLSALARRDDTNALSLAVDQKVRGSYLGQPYEGRIVSLTRLPTAGLYRIAVQFDRPVDVVTFESFSAFRSRVNAVVDATGVSPRRTSNGRPQMTVQPVA</sequence>
<dbReference type="EMBL" id="JACIDU010000015">
    <property type="protein sequence ID" value="MBB4104812.1"/>
    <property type="molecule type" value="Genomic_DNA"/>
</dbReference>
<accession>A0A7W6P2G4</accession>